<sequence length="162" mass="18127">MEKIIDLYHRIDEKITFFMREYGINALRISVGIVFFWFGFLKFFPGLSPAQGIATETIEKLTFGLIPASVALIILAIWETMIGLGLIFGIFLRGTLFLLFTQMLGTMTPLIFFPAETFTRIPYAPTLEGQYIIKNLVLISAGLVVGATVRGGRIIEEIAKTK</sequence>
<keyword evidence="4 5" id="KW-0472">Membrane</keyword>
<feature type="transmembrane region" description="Helical" evidence="5">
    <location>
        <begin position="21"/>
        <end position="41"/>
    </location>
</feature>
<keyword evidence="3 5" id="KW-1133">Transmembrane helix</keyword>
<proteinExistence type="predicted"/>
<dbReference type="InterPro" id="IPR032808">
    <property type="entry name" value="DoxX"/>
</dbReference>
<evidence type="ECO:0000256" key="1">
    <source>
        <dbReference type="ARBA" id="ARBA00004141"/>
    </source>
</evidence>
<accession>A0A8J6TFM0</accession>
<feature type="transmembrane region" description="Helical" evidence="5">
    <location>
        <begin position="90"/>
        <end position="112"/>
    </location>
</feature>
<reference evidence="6 7" key="1">
    <citation type="submission" date="2020-08" db="EMBL/GenBank/DDBJ databases">
        <title>Bridging the membrane lipid divide: bacteria of the FCB group superphylum have the potential to synthesize archaeal ether lipids.</title>
        <authorList>
            <person name="Villanueva L."/>
            <person name="Von Meijenfeldt F.A.B."/>
            <person name="Westbye A.B."/>
            <person name="Yadav S."/>
            <person name="Hopmans E.C."/>
            <person name="Dutilh B.E."/>
            <person name="Sinninghe Damste J.S."/>
        </authorList>
    </citation>
    <scope>NUCLEOTIDE SEQUENCE [LARGE SCALE GENOMIC DNA]</scope>
    <source>
        <strain evidence="6">NIOZ-UU36</strain>
    </source>
</reference>
<gene>
    <name evidence="6" type="ORF">H8E29_15220</name>
</gene>
<keyword evidence="2 5" id="KW-0812">Transmembrane</keyword>
<protein>
    <submittedName>
        <fullName evidence="6">DoxX family membrane protein</fullName>
    </submittedName>
</protein>
<dbReference type="EMBL" id="JACNJN010000177">
    <property type="protein sequence ID" value="MBC8336611.1"/>
    <property type="molecule type" value="Genomic_DNA"/>
</dbReference>
<evidence type="ECO:0000256" key="2">
    <source>
        <dbReference type="ARBA" id="ARBA00022692"/>
    </source>
</evidence>
<evidence type="ECO:0000256" key="5">
    <source>
        <dbReference type="SAM" id="Phobius"/>
    </source>
</evidence>
<comment type="caution">
    <text evidence="6">The sequence shown here is derived from an EMBL/GenBank/DDBJ whole genome shotgun (WGS) entry which is preliminary data.</text>
</comment>
<evidence type="ECO:0000256" key="4">
    <source>
        <dbReference type="ARBA" id="ARBA00023136"/>
    </source>
</evidence>
<dbReference type="AlphaFoldDB" id="A0A8J6TFM0"/>
<feature type="transmembrane region" description="Helical" evidence="5">
    <location>
        <begin position="132"/>
        <end position="152"/>
    </location>
</feature>
<name>A0A8J6TFM0_9CHLR</name>
<organism evidence="6 7">
    <name type="scientific">Candidatus Desulfolinea nitratireducens</name>
    <dbReference type="NCBI Taxonomy" id="2841698"/>
    <lineage>
        <taxon>Bacteria</taxon>
        <taxon>Bacillati</taxon>
        <taxon>Chloroflexota</taxon>
        <taxon>Anaerolineae</taxon>
        <taxon>Anaerolineales</taxon>
        <taxon>Anaerolineales incertae sedis</taxon>
        <taxon>Candidatus Desulfolinea</taxon>
    </lineage>
</organism>
<dbReference type="GO" id="GO:0016020">
    <property type="term" value="C:membrane"/>
    <property type="evidence" value="ECO:0007669"/>
    <property type="project" value="UniProtKB-SubCell"/>
</dbReference>
<evidence type="ECO:0000256" key="3">
    <source>
        <dbReference type="ARBA" id="ARBA00022989"/>
    </source>
</evidence>
<dbReference type="Pfam" id="PF07681">
    <property type="entry name" value="DoxX"/>
    <property type="match status" value="1"/>
</dbReference>
<comment type="subcellular location">
    <subcellularLocation>
        <location evidence="1">Membrane</location>
        <topology evidence="1">Multi-pass membrane protein</topology>
    </subcellularLocation>
</comment>
<evidence type="ECO:0000313" key="6">
    <source>
        <dbReference type="EMBL" id="MBC8336611.1"/>
    </source>
</evidence>
<evidence type="ECO:0000313" key="7">
    <source>
        <dbReference type="Proteomes" id="UP000614469"/>
    </source>
</evidence>
<dbReference type="Proteomes" id="UP000614469">
    <property type="component" value="Unassembled WGS sequence"/>
</dbReference>